<reference evidence="3 4" key="1">
    <citation type="journal article" date="2015" name="Stand. Genomic Sci.">
        <title>Genomic Encyclopedia of Bacterial and Archaeal Type Strains, Phase III: the genomes of soil and plant-associated and newly described type strains.</title>
        <authorList>
            <person name="Whitman W.B."/>
            <person name="Woyke T."/>
            <person name="Klenk H.P."/>
            <person name="Zhou Y."/>
            <person name="Lilburn T.G."/>
            <person name="Beck B.J."/>
            <person name="De Vos P."/>
            <person name="Vandamme P."/>
            <person name="Eisen J.A."/>
            <person name="Garrity G."/>
            <person name="Hugenholtz P."/>
            <person name="Kyrpides N.C."/>
        </authorList>
    </citation>
    <scope>NUCLEOTIDE SEQUENCE [LARGE SCALE GENOMIC DNA]</scope>
    <source>
        <strain evidence="3 4">CGMCC 1.7270</strain>
    </source>
</reference>
<evidence type="ECO:0000259" key="2">
    <source>
        <dbReference type="PROSITE" id="PS50213"/>
    </source>
</evidence>
<dbReference type="FunFam" id="2.30.180.10:FF:000032">
    <property type="entry name" value="Fasciclin domain-containing protein, putative"/>
    <property type="match status" value="2"/>
</dbReference>
<dbReference type="RefSeq" id="WP_023569829.1">
    <property type="nucleotide sequence ID" value="NZ_AVBI01000004.1"/>
</dbReference>
<evidence type="ECO:0000313" key="4">
    <source>
        <dbReference type="Proteomes" id="UP000319848"/>
    </source>
</evidence>
<comment type="caution">
    <text evidence="3">The sequence shown here is derived from an EMBL/GenBank/DDBJ whole genome shotgun (WGS) entry which is preliminary data.</text>
</comment>
<feature type="domain" description="FAS1" evidence="2">
    <location>
        <begin position="176"/>
        <end position="318"/>
    </location>
</feature>
<evidence type="ECO:0000313" key="3">
    <source>
        <dbReference type="EMBL" id="TWI08936.1"/>
    </source>
</evidence>
<feature type="chain" id="PRO_5030178771" evidence="1">
    <location>
        <begin position="26"/>
        <end position="323"/>
    </location>
</feature>
<accession>V6S3U3</accession>
<dbReference type="EMBL" id="VLKQ01000014">
    <property type="protein sequence ID" value="TWI08936.1"/>
    <property type="molecule type" value="Genomic_DNA"/>
</dbReference>
<protein>
    <submittedName>
        <fullName evidence="3">Putative surface protein with fasciclin (FAS1) repeats</fullName>
    </submittedName>
</protein>
<proteinExistence type="predicted"/>
<dbReference type="InterPro" id="IPR000782">
    <property type="entry name" value="FAS1_domain"/>
</dbReference>
<keyword evidence="1" id="KW-0732">Signal</keyword>
<gene>
    <name evidence="3" type="ORF">IP98_02649</name>
</gene>
<dbReference type="PANTHER" id="PTHR10900">
    <property type="entry name" value="PERIOSTIN-RELATED"/>
    <property type="match status" value="1"/>
</dbReference>
<dbReference type="PROSITE" id="PS50213">
    <property type="entry name" value="FAS1"/>
    <property type="match status" value="2"/>
</dbReference>
<dbReference type="InterPro" id="IPR050904">
    <property type="entry name" value="Adhesion/Biosynth-related"/>
</dbReference>
<dbReference type="PROSITE" id="PS51257">
    <property type="entry name" value="PROKAR_LIPOPROTEIN"/>
    <property type="match status" value="1"/>
</dbReference>
<dbReference type="Pfam" id="PF02469">
    <property type="entry name" value="Fasciclin"/>
    <property type="match status" value="2"/>
</dbReference>
<dbReference type="OrthoDB" id="9800666at2"/>
<dbReference type="Proteomes" id="UP000319848">
    <property type="component" value="Unassembled WGS sequence"/>
</dbReference>
<dbReference type="AlphaFoldDB" id="V6S3U3"/>
<feature type="signal peptide" evidence="1">
    <location>
        <begin position="1"/>
        <end position="25"/>
    </location>
</feature>
<dbReference type="PANTHER" id="PTHR10900:SF77">
    <property type="entry name" value="FI19380P1"/>
    <property type="match status" value="1"/>
</dbReference>
<feature type="domain" description="FAS1" evidence="2">
    <location>
        <begin position="35"/>
        <end position="174"/>
    </location>
</feature>
<dbReference type="GO" id="GO:0005615">
    <property type="term" value="C:extracellular space"/>
    <property type="evidence" value="ECO:0007669"/>
    <property type="project" value="TreeGrafter"/>
</dbReference>
<evidence type="ECO:0000256" key="1">
    <source>
        <dbReference type="SAM" id="SignalP"/>
    </source>
</evidence>
<name>V6S3U3_9FLAO</name>
<organism evidence="3 4">
    <name type="scientific">Flavobacterium cauense R2A-7</name>
    <dbReference type="NCBI Taxonomy" id="1341154"/>
    <lineage>
        <taxon>Bacteria</taxon>
        <taxon>Pseudomonadati</taxon>
        <taxon>Bacteroidota</taxon>
        <taxon>Flavobacteriia</taxon>
        <taxon>Flavobacteriales</taxon>
        <taxon>Flavobacteriaceae</taxon>
        <taxon>Flavobacterium</taxon>
    </lineage>
</organism>
<dbReference type="Gene3D" id="2.30.180.10">
    <property type="entry name" value="FAS1 domain"/>
    <property type="match status" value="2"/>
</dbReference>
<dbReference type="SMART" id="SM00554">
    <property type="entry name" value="FAS1"/>
    <property type="match status" value="2"/>
</dbReference>
<dbReference type="STRING" id="1341154.FCR2A7T_06550"/>
<keyword evidence="4" id="KW-1185">Reference proteome</keyword>
<dbReference type="SUPFAM" id="SSF82153">
    <property type="entry name" value="FAS1 domain"/>
    <property type="match status" value="2"/>
</dbReference>
<dbReference type="InterPro" id="IPR036378">
    <property type="entry name" value="FAS1_dom_sf"/>
</dbReference>
<sequence>MKNISKVIKLSVLAIIASVSFSCSDDDNTTSSPTNNSISGIASRTPDLSLLVDALNRADLVQTLDQSGSYTVFAPTNAAFTTFLSDNGYASLNEVPVNALKEILLNHVISGALNSSSLSTGYVKTLAKGSASTTNTLSMYVNTTSGVKLNGISNVTTPNIAASNGVIHIVDAVIGLPTVVTHALANPNFSILVSALTRADQPDFAGILSGTTNSPFTVFAPTNTAFGSLLTELGATGLNDISQNTLENTLKYHVVAGSNVLSASLMNNQSVTTFQGGNFTITTMGGAKITDANNRVSNIIAVDVQASNGVIHVLDKVLLPVLN</sequence>